<comment type="caution">
    <text evidence="1">The sequence shown here is derived from an EMBL/GenBank/DDBJ whole genome shotgun (WGS) entry which is preliminary data.</text>
</comment>
<dbReference type="Proteomes" id="UP000194350">
    <property type="component" value="Unassembled WGS sequence"/>
</dbReference>
<dbReference type="EMBL" id="MUBJ01000003">
    <property type="protein sequence ID" value="OTA17664.1"/>
    <property type="molecule type" value="Genomic_DNA"/>
</dbReference>
<evidence type="ECO:0000313" key="2">
    <source>
        <dbReference type="Proteomes" id="UP000194350"/>
    </source>
</evidence>
<protein>
    <submittedName>
        <fullName evidence="1">Uncharacterized protein</fullName>
    </submittedName>
</protein>
<gene>
    <name evidence="1" type="ORF">Xvie_01058</name>
</gene>
<proteinExistence type="predicted"/>
<evidence type="ECO:0000313" key="1">
    <source>
        <dbReference type="EMBL" id="OTA17664.1"/>
    </source>
</evidence>
<reference evidence="1 2" key="1">
    <citation type="submission" date="2016-10" db="EMBL/GenBank/DDBJ databases">
        <title>Systematic genetic and metabolomic analysis of Xenorhabdus and Photorhabdus spp., highlights the requirements for a dual symbiotic and pathogenic life style.</title>
        <authorList>
            <person name="Tobias N.J."/>
            <person name="Wolff H."/>
            <person name="Djahanschiri B."/>
            <person name="Pidot S.J."/>
            <person name="Stinear T.P."/>
            <person name="Ebersberger I."/>
            <person name="Bode H.B."/>
        </authorList>
    </citation>
    <scope>NUCLEOTIDE SEQUENCE [LARGE SCALE GENOMIC DNA]</scope>
    <source>
        <strain evidence="1 2">DSM 22392</strain>
    </source>
</reference>
<sequence>MAIGHFLTVGDKTAVEEQFLQEPVILHFIDGRLR</sequence>
<dbReference type="STRING" id="351656.Xvie_01058"/>
<accession>A0A1Y2SFV8</accession>
<name>A0A1Y2SFV8_9GAMM</name>
<dbReference type="AlphaFoldDB" id="A0A1Y2SFV8"/>
<keyword evidence="2" id="KW-1185">Reference proteome</keyword>
<organism evidence="1 2">
    <name type="scientific">Xenorhabdus vietnamensis</name>
    <dbReference type="NCBI Taxonomy" id="351656"/>
    <lineage>
        <taxon>Bacteria</taxon>
        <taxon>Pseudomonadati</taxon>
        <taxon>Pseudomonadota</taxon>
        <taxon>Gammaproteobacteria</taxon>
        <taxon>Enterobacterales</taxon>
        <taxon>Morganellaceae</taxon>
        <taxon>Xenorhabdus</taxon>
    </lineage>
</organism>